<keyword evidence="5" id="KW-1185">Reference proteome</keyword>
<evidence type="ECO:0000256" key="2">
    <source>
        <dbReference type="ARBA" id="ARBA00023043"/>
    </source>
</evidence>
<dbReference type="PANTHER" id="PTHR24171:SF10">
    <property type="entry name" value="ANKYRIN REPEAT DOMAIN-CONTAINING PROTEIN 29-LIKE"/>
    <property type="match status" value="1"/>
</dbReference>
<proteinExistence type="predicted"/>
<protein>
    <submittedName>
        <fullName evidence="4">Ankyrin</fullName>
    </submittedName>
</protein>
<name>A0A6A5TB53_9PLEO</name>
<sequence>MIPYHSPSWLLSPKLILEAASGGKTELLERAWNFSANLDIRADDSSTPLHCAARSGHAFTVQRLLEMGVSLEAINDKMRTPLHEALLSQSTETVRALLQAQANVYATDSRGHSAI</sequence>
<dbReference type="SUPFAM" id="SSF48403">
    <property type="entry name" value="Ankyrin repeat"/>
    <property type="match status" value="1"/>
</dbReference>
<evidence type="ECO:0000313" key="4">
    <source>
        <dbReference type="EMBL" id="KAF1949498.1"/>
    </source>
</evidence>
<dbReference type="Gene3D" id="1.25.40.20">
    <property type="entry name" value="Ankyrin repeat-containing domain"/>
    <property type="match status" value="2"/>
</dbReference>
<keyword evidence="1" id="KW-0677">Repeat</keyword>
<gene>
    <name evidence="4" type="ORF">CC80DRAFT_428922</name>
</gene>
<dbReference type="PROSITE" id="PS50088">
    <property type="entry name" value="ANK_REPEAT"/>
    <property type="match status" value="2"/>
</dbReference>
<dbReference type="Pfam" id="PF12796">
    <property type="entry name" value="Ank_2"/>
    <property type="match status" value="1"/>
</dbReference>
<evidence type="ECO:0000256" key="1">
    <source>
        <dbReference type="ARBA" id="ARBA00022737"/>
    </source>
</evidence>
<dbReference type="EMBL" id="ML977036">
    <property type="protein sequence ID" value="KAF1949498.1"/>
    <property type="molecule type" value="Genomic_DNA"/>
</dbReference>
<dbReference type="InterPro" id="IPR036770">
    <property type="entry name" value="Ankyrin_rpt-contain_sf"/>
</dbReference>
<dbReference type="OrthoDB" id="5596414at2759"/>
<dbReference type="InterPro" id="IPR002110">
    <property type="entry name" value="Ankyrin_rpt"/>
</dbReference>
<feature type="repeat" description="ANK" evidence="3">
    <location>
        <begin position="77"/>
        <end position="109"/>
    </location>
</feature>
<feature type="repeat" description="ANK" evidence="3">
    <location>
        <begin position="44"/>
        <end position="76"/>
    </location>
</feature>
<dbReference type="SMART" id="SM00248">
    <property type="entry name" value="ANK"/>
    <property type="match status" value="2"/>
</dbReference>
<keyword evidence="2 3" id="KW-0040">ANK repeat</keyword>
<feature type="non-terminal residue" evidence="4">
    <location>
        <position position="115"/>
    </location>
</feature>
<dbReference type="PROSITE" id="PS50297">
    <property type="entry name" value="ANK_REP_REGION"/>
    <property type="match status" value="2"/>
</dbReference>
<evidence type="ECO:0000313" key="5">
    <source>
        <dbReference type="Proteomes" id="UP000800035"/>
    </source>
</evidence>
<reference evidence="4" key="1">
    <citation type="journal article" date="2020" name="Stud. Mycol.">
        <title>101 Dothideomycetes genomes: a test case for predicting lifestyles and emergence of pathogens.</title>
        <authorList>
            <person name="Haridas S."/>
            <person name="Albert R."/>
            <person name="Binder M."/>
            <person name="Bloem J."/>
            <person name="Labutti K."/>
            <person name="Salamov A."/>
            <person name="Andreopoulos B."/>
            <person name="Baker S."/>
            <person name="Barry K."/>
            <person name="Bills G."/>
            <person name="Bluhm B."/>
            <person name="Cannon C."/>
            <person name="Castanera R."/>
            <person name="Culley D."/>
            <person name="Daum C."/>
            <person name="Ezra D."/>
            <person name="Gonzalez J."/>
            <person name="Henrissat B."/>
            <person name="Kuo A."/>
            <person name="Liang C."/>
            <person name="Lipzen A."/>
            <person name="Lutzoni F."/>
            <person name="Magnuson J."/>
            <person name="Mondo S."/>
            <person name="Nolan M."/>
            <person name="Ohm R."/>
            <person name="Pangilinan J."/>
            <person name="Park H.-J."/>
            <person name="Ramirez L."/>
            <person name="Alfaro M."/>
            <person name="Sun H."/>
            <person name="Tritt A."/>
            <person name="Yoshinaga Y."/>
            <person name="Zwiers L.-H."/>
            <person name="Turgeon B."/>
            <person name="Goodwin S."/>
            <person name="Spatafora J."/>
            <person name="Crous P."/>
            <person name="Grigoriev I."/>
        </authorList>
    </citation>
    <scope>NUCLEOTIDE SEQUENCE</scope>
    <source>
        <strain evidence="4">CBS 675.92</strain>
    </source>
</reference>
<dbReference type="PANTHER" id="PTHR24171">
    <property type="entry name" value="ANKYRIN REPEAT DOMAIN-CONTAINING PROTEIN 39-RELATED"/>
    <property type="match status" value="1"/>
</dbReference>
<accession>A0A6A5TB53</accession>
<evidence type="ECO:0000256" key="3">
    <source>
        <dbReference type="PROSITE-ProRule" id="PRU00023"/>
    </source>
</evidence>
<dbReference type="AlphaFoldDB" id="A0A6A5TB53"/>
<organism evidence="4 5">
    <name type="scientific">Byssothecium circinans</name>
    <dbReference type="NCBI Taxonomy" id="147558"/>
    <lineage>
        <taxon>Eukaryota</taxon>
        <taxon>Fungi</taxon>
        <taxon>Dikarya</taxon>
        <taxon>Ascomycota</taxon>
        <taxon>Pezizomycotina</taxon>
        <taxon>Dothideomycetes</taxon>
        <taxon>Pleosporomycetidae</taxon>
        <taxon>Pleosporales</taxon>
        <taxon>Massarineae</taxon>
        <taxon>Massarinaceae</taxon>
        <taxon>Byssothecium</taxon>
    </lineage>
</organism>
<dbReference type="Proteomes" id="UP000800035">
    <property type="component" value="Unassembled WGS sequence"/>
</dbReference>